<evidence type="ECO:0000313" key="3">
    <source>
        <dbReference type="Proteomes" id="UP001589797"/>
    </source>
</evidence>
<protein>
    <recommendedName>
        <fullName evidence="1">Terpene synthase</fullName>
        <ecNumber evidence="1">4.2.3.-</ecNumber>
    </recommendedName>
</protein>
<keyword evidence="3" id="KW-1185">Reference proteome</keyword>
<evidence type="ECO:0000313" key="2">
    <source>
        <dbReference type="EMBL" id="MFC0263505.1"/>
    </source>
</evidence>
<dbReference type="PANTHER" id="PTHR35201:SF4">
    <property type="entry name" value="BETA-PINACENE SYNTHASE-RELATED"/>
    <property type="match status" value="1"/>
</dbReference>
<dbReference type="InterPro" id="IPR008949">
    <property type="entry name" value="Isoprenoid_synthase_dom_sf"/>
</dbReference>
<dbReference type="SUPFAM" id="SSF48576">
    <property type="entry name" value="Terpenoid synthases"/>
    <property type="match status" value="1"/>
</dbReference>
<keyword evidence="1" id="KW-0456">Lyase</keyword>
<reference evidence="2 3" key="1">
    <citation type="submission" date="2024-09" db="EMBL/GenBank/DDBJ databases">
        <authorList>
            <person name="Sun Q."/>
            <person name="Mori K."/>
        </authorList>
    </citation>
    <scope>NUCLEOTIDE SEQUENCE [LARGE SCALE GENOMIC DNA]</scope>
    <source>
        <strain evidence="2 3">CCM 7650</strain>
    </source>
</reference>
<accession>A0ABV6FW29</accession>
<dbReference type="RefSeq" id="WP_382387991.1">
    <property type="nucleotide sequence ID" value="NZ_JBHLWI010000035.1"/>
</dbReference>
<comment type="cofactor">
    <cofactor evidence="1">
        <name>Mg(2+)</name>
        <dbReference type="ChEBI" id="CHEBI:18420"/>
    </cofactor>
</comment>
<dbReference type="EMBL" id="JBHLWI010000035">
    <property type="protein sequence ID" value="MFC0263505.1"/>
    <property type="molecule type" value="Genomic_DNA"/>
</dbReference>
<dbReference type="Gene3D" id="2.60.120.10">
    <property type="entry name" value="Jelly Rolls"/>
    <property type="match status" value="1"/>
</dbReference>
<sequence>MRKSNEYLRTLKAILDSINEIPLGQYQQLFPFTSLNTFKKNEVIREANLTEDSAHFIIMGTLGLFDGQKIIRPFCKGQVAFDAECYYQKSISKYRLIALEETMTFSISYHQESVIFDELPEFKSLSIKLKENSFSEKEFWTKITELHYKDAIPFLKENFAETMNVLTRKQLSELLGVNPKTIERYYQKIYQNKKSIAIKSLNNEILNYPFKSKLHPYHENIALLNSYWISKMKLLTNKREKDKFQKLKLHLLVCRLYPEAKIDTVNWISKLFVLLLMLDNYSEKLPNGKKSAFWFAALNHFLKLGYNKPSKNEEELPTTLKNSMNYLWNNLKSIASSHTINQLKSELAIYFKSCIWEAFNRDNDLIPSLEQYLMYRPYASGAKLSLHLIQLTMEESQPNILKSWPRLQEYIQLASKLIFTANDLLIHDKKMNLNDPHNWVFLLCHLKGWDEEKAKGHILSIHDQTLEQFLKLDREYLENHLPENQVLLTPIKKIKYQISGGVAWYVKDTFHH</sequence>
<evidence type="ECO:0000256" key="1">
    <source>
        <dbReference type="RuleBase" id="RU366034"/>
    </source>
</evidence>
<dbReference type="EC" id="4.2.3.-" evidence="1"/>
<keyword evidence="1" id="KW-0479">Metal-binding</keyword>
<dbReference type="InterPro" id="IPR014710">
    <property type="entry name" value="RmlC-like_jellyroll"/>
</dbReference>
<dbReference type="InterPro" id="IPR034686">
    <property type="entry name" value="Terpene_cyclase-like_2"/>
</dbReference>
<comment type="caution">
    <text evidence="2">The sequence shown here is derived from an EMBL/GenBank/DDBJ whole genome shotgun (WGS) entry which is preliminary data.</text>
</comment>
<dbReference type="Gene3D" id="1.10.600.10">
    <property type="entry name" value="Farnesyl Diphosphate Synthase"/>
    <property type="match status" value="1"/>
</dbReference>
<organism evidence="2 3">
    <name type="scientific">Fontibacter flavus</name>
    <dbReference type="NCBI Taxonomy" id="654838"/>
    <lineage>
        <taxon>Bacteria</taxon>
        <taxon>Pseudomonadati</taxon>
        <taxon>Bacteroidota</taxon>
        <taxon>Cytophagia</taxon>
        <taxon>Cytophagales</taxon>
        <taxon>Cyclobacteriaceae</taxon>
        <taxon>Fontibacter</taxon>
    </lineage>
</organism>
<gene>
    <name evidence="2" type="ORF">ACFFIP_12510</name>
</gene>
<keyword evidence="1" id="KW-0460">Magnesium</keyword>
<dbReference type="PANTHER" id="PTHR35201">
    <property type="entry name" value="TERPENE SYNTHASE"/>
    <property type="match status" value="1"/>
</dbReference>
<dbReference type="SUPFAM" id="SSF51206">
    <property type="entry name" value="cAMP-binding domain-like"/>
    <property type="match status" value="1"/>
</dbReference>
<dbReference type="Pfam" id="PF19086">
    <property type="entry name" value="Terpene_syn_C_2"/>
    <property type="match status" value="1"/>
</dbReference>
<name>A0ABV6FW29_9BACT</name>
<dbReference type="Proteomes" id="UP001589797">
    <property type="component" value="Unassembled WGS sequence"/>
</dbReference>
<dbReference type="InterPro" id="IPR018490">
    <property type="entry name" value="cNMP-bd_dom_sf"/>
</dbReference>
<comment type="similarity">
    <text evidence="1">Belongs to the terpene synthase family.</text>
</comment>
<proteinExistence type="inferred from homology"/>